<organism evidence="2 3">
    <name type="scientific">Coccomyxa viridis</name>
    <dbReference type="NCBI Taxonomy" id="1274662"/>
    <lineage>
        <taxon>Eukaryota</taxon>
        <taxon>Viridiplantae</taxon>
        <taxon>Chlorophyta</taxon>
        <taxon>core chlorophytes</taxon>
        <taxon>Trebouxiophyceae</taxon>
        <taxon>Trebouxiophyceae incertae sedis</taxon>
        <taxon>Coccomyxaceae</taxon>
        <taxon>Coccomyxa</taxon>
    </lineage>
</organism>
<dbReference type="Pfam" id="PF13847">
    <property type="entry name" value="Methyltransf_31"/>
    <property type="match status" value="1"/>
</dbReference>
<dbReference type="InterPro" id="IPR029063">
    <property type="entry name" value="SAM-dependent_MTases_sf"/>
</dbReference>
<dbReference type="Proteomes" id="UP001314263">
    <property type="component" value="Unassembled WGS sequence"/>
</dbReference>
<reference evidence="2 3" key="1">
    <citation type="submission" date="2023-10" db="EMBL/GenBank/DDBJ databases">
        <authorList>
            <person name="Maclean D."/>
            <person name="Macfadyen A."/>
        </authorList>
    </citation>
    <scope>NUCLEOTIDE SEQUENCE [LARGE SCALE GENOMIC DNA]</scope>
</reference>
<dbReference type="Gene3D" id="3.40.50.150">
    <property type="entry name" value="Vaccinia Virus protein VP39"/>
    <property type="match status" value="1"/>
</dbReference>
<dbReference type="AlphaFoldDB" id="A0AAV1IML8"/>
<evidence type="ECO:0000313" key="2">
    <source>
        <dbReference type="EMBL" id="CAK0787340.1"/>
    </source>
</evidence>
<keyword evidence="3" id="KW-1185">Reference proteome</keyword>
<dbReference type="SUPFAM" id="SSF53335">
    <property type="entry name" value="S-adenosyl-L-methionine-dependent methyltransferases"/>
    <property type="match status" value="1"/>
</dbReference>
<sequence length="201" mass="22071">MVKQAAKQAAEAGIKNASFEVADAEDLSAYADDTFDVLTCNCGIMFMPHYSKALLEFRRILKPSGVAMFSVWGPRDKTDLIAMMNEVREAVAPGTTFFADPAVLGKQGELHAVVEKVGFSSFNIRDVNVPMKFPGTIESARSVLDNAVVSELFNRLQAEGDTHIYKRAEDAWMAAAVKHGYMKADEMVFPQNIALMVTAKK</sequence>
<dbReference type="CDD" id="cd02440">
    <property type="entry name" value="AdoMet_MTases"/>
    <property type="match status" value="1"/>
</dbReference>
<protein>
    <recommendedName>
        <fullName evidence="1">Methyltransferase domain-containing protein</fullName>
    </recommendedName>
</protein>
<dbReference type="InterPro" id="IPR025714">
    <property type="entry name" value="Methyltranfer_dom"/>
</dbReference>
<accession>A0AAV1IML8</accession>
<evidence type="ECO:0000259" key="1">
    <source>
        <dbReference type="Pfam" id="PF13847"/>
    </source>
</evidence>
<gene>
    <name evidence="2" type="ORF">CVIRNUC_010559</name>
</gene>
<feature type="domain" description="Methyltransferase" evidence="1">
    <location>
        <begin position="1"/>
        <end position="99"/>
    </location>
</feature>
<dbReference type="EMBL" id="CAUYUE010000017">
    <property type="protein sequence ID" value="CAK0787340.1"/>
    <property type="molecule type" value="Genomic_DNA"/>
</dbReference>
<comment type="caution">
    <text evidence="2">The sequence shown here is derived from an EMBL/GenBank/DDBJ whole genome shotgun (WGS) entry which is preliminary data.</text>
</comment>
<name>A0AAV1IML8_9CHLO</name>
<proteinExistence type="predicted"/>
<evidence type="ECO:0000313" key="3">
    <source>
        <dbReference type="Proteomes" id="UP001314263"/>
    </source>
</evidence>